<proteinExistence type="predicted"/>
<evidence type="ECO:0000313" key="1">
    <source>
        <dbReference type="EMBL" id="NYD72055.1"/>
    </source>
</evidence>
<dbReference type="InterPro" id="IPR046288">
    <property type="entry name" value="DUF6325"/>
</dbReference>
<dbReference type="EMBL" id="JACCBM010000001">
    <property type="protein sequence ID" value="NYD72055.1"/>
    <property type="molecule type" value="Genomic_DNA"/>
</dbReference>
<organism evidence="1 2">
    <name type="scientific">Herbiconiux flava</name>
    <dbReference type="NCBI Taxonomy" id="881268"/>
    <lineage>
        <taxon>Bacteria</taxon>
        <taxon>Bacillati</taxon>
        <taxon>Actinomycetota</taxon>
        <taxon>Actinomycetes</taxon>
        <taxon>Micrococcales</taxon>
        <taxon>Microbacteriaceae</taxon>
        <taxon>Herbiconiux</taxon>
    </lineage>
</organism>
<evidence type="ECO:0000313" key="2">
    <source>
        <dbReference type="Proteomes" id="UP000549913"/>
    </source>
</evidence>
<dbReference type="RefSeq" id="WP_179548879.1">
    <property type="nucleotide sequence ID" value="NZ_BSEW01000002.1"/>
</dbReference>
<gene>
    <name evidence="1" type="ORF">BJ984_003213</name>
</gene>
<dbReference type="Pfam" id="PF19850">
    <property type="entry name" value="DUF6325"/>
    <property type="match status" value="1"/>
</dbReference>
<comment type="caution">
    <text evidence="1">The sequence shown here is derived from an EMBL/GenBank/DDBJ whole genome shotgun (WGS) entry which is preliminary data.</text>
</comment>
<dbReference type="AlphaFoldDB" id="A0A852STK3"/>
<name>A0A852STK3_9MICO</name>
<accession>A0A852STK3</accession>
<reference evidence="1 2" key="1">
    <citation type="submission" date="2020-07" db="EMBL/GenBank/DDBJ databases">
        <title>Sequencing the genomes of 1000 actinobacteria strains.</title>
        <authorList>
            <person name="Klenk H.-P."/>
        </authorList>
    </citation>
    <scope>NUCLEOTIDE SEQUENCE [LARGE SCALE GENOMIC DNA]</scope>
    <source>
        <strain evidence="1 2">DSM 26474</strain>
    </source>
</reference>
<evidence type="ECO:0008006" key="3">
    <source>
        <dbReference type="Google" id="ProtNLM"/>
    </source>
</evidence>
<dbReference type="Proteomes" id="UP000549913">
    <property type="component" value="Unassembled WGS sequence"/>
</dbReference>
<keyword evidence="2" id="KW-1185">Reference proteome</keyword>
<protein>
    <recommendedName>
        <fullName evidence="3">DUF1269 domain-containing protein</fullName>
    </recommendedName>
</protein>
<sequence>MTELHFGPVEILLVGFGSDRPDPGLVTALTDTLETQAVRLIDIVFLRRDTDGVLTAQEIEDVSDEYGFGTVELEASGIAGGEDLDELAEQVPPGTSAAVVVLEHVWARRLGSALAASGGEVLAAERIPAPVVNDLLTELRS</sequence>